<reference evidence="2" key="2">
    <citation type="journal article" date="2015" name="Data Brief">
        <title>Shoot transcriptome of the giant reed, Arundo donax.</title>
        <authorList>
            <person name="Barrero R.A."/>
            <person name="Guerrero F.D."/>
            <person name="Moolhuijzen P."/>
            <person name="Goolsby J.A."/>
            <person name="Tidwell J."/>
            <person name="Bellgard S.E."/>
            <person name="Bellgard M.I."/>
        </authorList>
    </citation>
    <scope>NUCLEOTIDE SEQUENCE</scope>
    <source>
        <tissue evidence="2">Shoot tissue taken approximately 20 cm above the soil surface</tissue>
    </source>
</reference>
<reference evidence="2" key="1">
    <citation type="submission" date="2014-09" db="EMBL/GenBank/DDBJ databases">
        <authorList>
            <person name="Magalhaes I.L.F."/>
            <person name="Oliveira U."/>
            <person name="Santos F.R."/>
            <person name="Vidigal T.H.D.A."/>
            <person name="Brescovit A.D."/>
            <person name="Santos A.J."/>
        </authorList>
    </citation>
    <scope>NUCLEOTIDE SEQUENCE</scope>
    <source>
        <tissue evidence="2">Shoot tissue taken approximately 20 cm above the soil surface</tissue>
    </source>
</reference>
<protein>
    <submittedName>
        <fullName evidence="2">Uncharacterized protein</fullName>
    </submittedName>
</protein>
<evidence type="ECO:0000313" key="2">
    <source>
        <dbReference type="EMBL" id="JAD93550.1"/>
    </source>
</evidence>
<proteinExistence type="predicted"/>
<organism evidence="2">
    <name type="scientific">Arundo donax</name>
    <name type="common">Giant reed</name>
    <name type="synonym">Donax arundinaceus</name>
    <dbReference type="NCBI Taxonomy" id="35708"/>
    <lineage>
        <taxon>Eukaryota</taxon>
        <taxon>Viridiplantae</taxon>
        <taxon>Streptophyta</taxon>
        <taxon>Embryophyta</taxon>
        <taxon>Tracheophyta</taxon>
        <taxon>Spermatophyta</taxon>
        <taxon>Magnoliopsida</taxon>
        <taxon>Liliopsida</taxon>
        <taxon>Poales</taxon>
        <taxon>Poaceae</taxon>
        <taxon>PACMAD clade</taxon>
        <taxon>Arundinoideae</taxon>
        <taxon>Arundineae</taxon>
        <taxon>Arundo</taxon>
    </lineage>
</organism>
<dbReference type="EMBL" id="GBRH01204345">
    <property type="protein sequence ID" value="JAD93550.1"/>
    <property type="molecule type" value="Transcribed_RNA"/>
</dbReference>
<name>A0A0A9E6N0_ARUDO</name>
<sequence length="63" mass="6420">MKEGASPLLTSNSTGRDKLASTKSSAFTSSCLIGSTAREASLFLAGGDLVLGMGSAPIFLRKI</sequence>
<dbReference type="AlphaFoldDB" id="A0A0A9E6N0"/>
<accession>A0A0A9E6N0</accession>
<feature type="region of interest" description="Disordered" evidence="1">
    <location>
        <begin position="1"/>
        <end position="23"/>
    </location>
</feature>
<evidence type="ECO:0000256" key="1">
    <source>
        <dbReference type="SAM" id="MobiDB-lite"/>
    </source>
</evidence>